<sequence>MSLSSTELFTSSSSPFTLYFAPSPPKNPSFLFFQFTSRHSSHSRLKLSNPSGFGSIRIRQSRIRAFDSDGTLRRDGTVSSSSFSLDSFLSVAESLCIFSSAIVAIGFTLNCAVPSSKKTFLEVMGTKVLPYGVVMMVIGVGIGAWIRRRQWRRICRESVKGGLEVNLLERIEKLEEDLKSSATIIRVLSRQLEKLGIRFRVTRKTLKKPIAETAALAKKNSEATRALAVQEDILEKELGEIQKVLLAMQIQPCGELDFDQKCTLVSDCIPKMSAGFLEEASLCVSREVLEHAFFSGYKQHTAEKALQLNVEYKSDSDLSQTNFGQMAMVGMDAMQRSNSTLEDFCRSYFMFHGLDSTQPQQIFRYLPVLSFTESYIYQLDSLNEKMLNSTSYEVAFSERGSKDADMRLISMFHNVFKNDPFRPLAGVLEFHGLLTKRIEQQFKCGEEYWALERGLCSAIIDRKEIHVEDVIKAIHLKSFDYRVLNLLLYQLRGEQVNELHMDFLSVSEFLVEVADDLCDDVVENNFNILRMFVRIYGASAPTMLAKHITEAEEKYNAMLKTLDSQLSLNYQRRCEEATKEGGNKSGHPLGTWSIPPLILDEELYRSNLLDPK</sequence>
<accession>A0A978UZV3</accession>
<dbReference type="PANTHER" id="PTHR35754:SF2">
    <property type="entry name" value="ATP SYNTHASE SUBUNIT B"/>
    <property type="match status" value="1"/>
</dbReference>
<gene>
    <name evidence="2" type="ORF">FEM48_Zijuj08G0152500</name>
</gene>
<evidence type="ECO:0000313" key="3">
    <source>
        <dbReference type="Proteomes" id="UP000813462"/>
    </source>
</evidence>
<feature type="transmembrane region" description="Helical" evidence="1">
    <location>
        <begin position="128"/>
        <end position="146"/>
    </location>
</feature>
<dbReference type="EMBL" id="JAEACU010000008">
    <property type="protein sequence ID" value="KAH7520519.1"/>
    <property type="molecule type" value="Genomic_DNA"/>
</dbReference>
<organism evidence="2 3">
    <name type="scientific">Ziziphus jujuba var. spinosa</name>
    <dbReference type="NCBI Taxonomy" id="714518"/>
    <lineage>
        <taxon>Eukaryota</taxon>
        <taxon>Viridiplantae</taxon>
        <taxon>Streptophyta</taxon>
        <taxon>Embryophyta</taxon>
        <taxon>Tracheophyta</taxon>
        <taxon>Spermatophyta</taxon>
        <taxon>Magnoliopsida</taxon>
        <taxon>eudicotyledons</taxon>
        <taxon>Gunneridae</taxon>
        <taxon>Pentapetalae</taxon>
        <taxon>rosids</taxon>
        <taxon>fabids</taxon>
        <taxon>Rosales</taxon>
        <taxon>Rhamnaceae</taxon>
        <taxon>Paliureae</taxon>
        <taxon>Ziziphus</taxon>
    </lineage>
</organism>
<keyword evidence="1" id="KW-1133">Transmembrane helix</keyword>
<comment type="caution">
    <text evidence="2">The sequence shown here is derived from an EMBL/GenBank/DDBJ whole genome shotgun (WGS) entry which is preliminary data.</text>
</comment>
<evidence type="ECO:0000313" key="2">
    <source>
        <dbReference type="EMBL" id="KAH7520519.1"/>
    </source>
</evidence>
<name>A0A978UZV3_ZIZJJ</name>
<keyword evidence="1" id="KW-0812">Transmembrane</keyword>
<evidence type="ECO:0000256" key="1">
    <source>
        <dbReference type="SAM" id="Phobius"/>
    </source>
</evidence>
<proteinExistence type="predicted"/>
<keyword evidence="1" id="KW-0472">Membrane</keyword>
<dbReference type="Proteomes" id="UP000813462">
    <property type="component" value="Unassembled WGS sequence"/>
</dbReference>
<feature type="transmembrane region" description="Helical" evidence="1">
    <location>
        <begin position="88"/>
        <end position="108"/>
    </location>
</feature>
<protein>
    <submittedName>
        <fullName evidence="2">Uncharacterized protein</fullName>
    </submittedName>
</protein>
<reference evidence="2" key="1">
    <citation type="journal article" date="2021" name="Front. Plant Sci.">
        <title>Chromosome-Scale Genome Assembly for Chinese Sour Jujube and Insights Into Its Genome Evolution and Domestication Signature.</title>
        <authorList>
            <person name="Shen L.-Y."/>
            <person name="Luo H."/>
            <person name="Wang X.-L."/>
            <person name="Wang X.-M."/>
            <person name="Qiu X.-J."/>
            <person name="Liu H."/>
            <person name="Zhou S.-S."/>
            <person name="Jia K.-H."/>
            <person name="Nie S."/>
            <person name="Bao Y.-T."/>
            <person name="Zhang R.-G."/>
            <person name="Yun Q.-Z."/>
            <person name="Chai Y.-H."/>
            <person name="Lu J.-Y."/>
            <person name="Li Y."/>
            <person name="Zhao S.-W."/>
            <person name="Mao J.-F."/>
            <person name="Jia S.-G."/>
            <person name="Mao Y.-M."/>
        </authorList>
    </citation>
    <scope>NUCLEOTIDE SEQUENCE</scope>
    <source>
        <strain evidence="2">AT0</strain>
        <tissue evidence="2">Leaf</tissue>
    </source>
</reference>
<dbReference type="PANTHER" id="PTHR35754">
    <property type="entry name" value="ATP SYNTHASE SUBUNIT B"/>
    <property type="match status" value="1"/>
</dbReference>
<dbReference type="AlphaFoldDB" id="A0A978UZV3"/>